<dbReference type="Proteomes" id="UP000466024">
    <property type="component" value="Unassembled WGS sequence"/>
</dbReference>
<name>A0A640WF17_9GAMM</name>
<dbReference type="AlphaFoldDB" id="A0A640WF17"/>
<dbReference type="InterPro" id="IPR052342">
    <property type="entry name" value="MCH/BMMD"/>
</dbReference>
<proteinExistence type="predicted"/>
<dbReference type="Gene3D" id="3.10.129.10">
    <property type="entry name" value="Hotdog Thioesterase"/>
    <property type="match status" value="1"/>
</dbReference>
<dbReference type="PANTHER" id="PTHR43664">
    <property type="entry name" value="MONOAMINE OXIDASE-RELATED"/>
    <property type="match status" value="1"/>
</dbReference>
<keyword evidence="3" id="KW-1185">Reference proteome</keyword>
<dbReference type="InterPro" id="IPR029069">
    <property type="entry name" value="HotDog_dom_sf"/>
</dbReference>
<reference evidence="2 3" key="1">
    <citation type="submission" date="2019-08" db="EMBL/GenBank/DDBJ databases">
        <title>Bioinformatics analysis of the strain L3 and L5.</title>
        <authorList>
            <person name="Li X."/>
        </authorList>
    </citation>
    <scope>NUCLEOTIDE SEQUENCE [LARGE SCALE GENOMIC DNA]</scope>
    <source>
        <strain evidence="2 3">L3</strain>
    </source>
</reference>
<feature type="domain" description="MaoC-like" evidence="1">
    <location>
        <begin position="19"/>
        <end position="103"/>
    </location>
</feature>
<dbReference type="InterPro" id="IPR002539">
    <property type="entry name" value="MaoC-like_dom"/>
</dbReference>
<evidence type="ECO:0000313" key="2">
    <source>
        <dbReference type="EMBL" id="KAA0018755.1"/>
    </source>
</evidence>
<dbReference type="PANTHER" id="PTHR43664:SF1">
    <property type="entry name" value="BETA-METHYLMALYL-COA DEHYDRATASE"/>
    <property type="match status" value="1"/>
</dbReference>
<evidence type="ECO:0000313" key="3">
    <source>
        <dbReference type="Proteomes" id="UP000466024"/>
    </source>
</evidence>
<evidence type="ECO:0000259" key="1">
    <source>
        <dbReference type="Pfam" id="PF01575"/>
    </source>
</evidence>
<comment type="caution">
    <text evidence="2">The sequence shown here is derived from an EMBL/GenBank/DDBJ whole genome shotgun (WGS) entry which is preliminary data.</text>
</comment>
<protein>
    <submittedName>
        <fullName evidence="2">Acyl dehydratase</fullName>
    </submittedName>
</protein>
<dbReference type="EMBL" id="VTPX01000004">
    <property type="protein sequence ID" value="KAA0018755.1"/>
    <property type="molecule type" value="Genomic_DNA"/>
</dbReference>
<sequence length="155" mass="17114">MNFIGNAFDEIAVDDTFGQTLTITEAHIVQACGLFGDFNPLHSNEAFAKRTRFGQRILHGPMTSAYMTASIGMFFYATAEAYLEHDCRFLSPVFAGDTLTVNWRIAELVPKPRHRGGIAVLAGSCRNQRDEVVAEANGKILLLDREAVSHPKGIR</sequence>
<dbReference type="Pfam" id="PF01575">
    <property type="entry name" value="MaoC_dehydratas"/>
    <property type="match status" value="1"/>
</dbReference>
<organism evidence="2 3">
    <name type="scientific">Salinicola corii</name>
    <dbReference type="NCBI Taxonomy" id="2606937"/>
    <lineage>
        <taxon>Bacteria</taxon>
        <taxon>Pseudomonadati</taxon>
        <taxon>Pseudomonadota</taxon>
        <taxon>Gammaproteobacteria</taxon>
        <taxon>Oceanospirillales</taxon>
        <taxon>Halomonadaceae</taxon>
        <taxon>Salinicola</taxon>
    </lineage>
</organism>
<accession>A0A640WF17</accession>
<dbReference type="RefSeq" id="WP_149435174.1">
    <property type="nucleotide sequence ID" value="NZ_VTPX01000004.1"/>
</dbReference>
<dbReference type="SUPFAM" id="SSF54637">
    <property type="entry name" value="Thioesterase/thiol ester dehydrase-isomerase"/>
    <property type="match status" value="1"/>
</dbReference>
<gene>
    <name evidence="2" type="ORF">F0A16_09645</name>
</gene>